<sequence>MPVQLKYLLVEEFQWLLHIIEYAFNQLKTNAFSSVQYVEFSIPSCHRGSNESAYVGKHLVPFLKLYMPYLQTLRLWRPDDFPWTTDNSFVIIKIKMKTKLEILPPEILSIIFSYLSWNEILESFWLLNTRFDSLICSLFSVNKTGIILNKPGISYQKFSSTLFPLICNSLSLCSAIKYIHFDGLNSISYDIIGQILFGKNNTKNINFPNLKSLNLTECSLSESLIETLSFLIQNQLNQLKLKFNEEAFALIEAQTKYCSGGLKSGKLMYRWQQFIHQIFSDDSQLISLELDISKSSYYIHKCLKSYSHPLSNATFYEFHSCSAMLRYLHIHIKHRYFLEDLILCVPNLEELSVQFQSSLTIFTEPESIIQMIKSPHEYWFNKVPKLKYFTLKSHVDDDAEFAYLKWLLNNVNHVIKLKLHLSNSGIWRADQTIWKSMIDADFIVKYFLPDEIMNLKYFEFYICSKCNTLSYDMEKTINSFKTNKFFVDHESTNVHCFYDENLSYQHIFSFGPNHFRHFHGLCNHSYGDDWPYIRQIYIDCHPSLYLFLERLDVYFPRVSSIIIPIYNYPDKSQLLKSLTGIFKMEQCNQNSIRFQNVTKLQFGLSFSHCISPCSSVSDEDKVRAKLFARLISMPVQLKYLHVGQFEWLLYVILYASDDLRQNALTSVVYAEFCISSCNRGNNESIHIGKHLVPLLNTHMPNLQTLKLWRPDDFPWTSLRPNFKTGHFYWSALMRWMKLLATSQSINEHVTTFEQDLYELVDKLKRFTFLEIHGKVSYEKVEAYRSMTQNHFSQCRTDIQTTRFRLWI</sequence>
<evidence type="ECO:0000259" key="1">
    <source>
        <dbReference type="PROSITE" id="PS50181"/>
    </source>
</evidence>
<dbReference type="PROSITE" id="PS50181">
    <property type="entry name" value="FBOX"/>
    <property type="match status" value="1"/>
</dbReference>
<dbReference type="AlphaFoldDB" id="A0A816LPM5"/>
<proteinExistence type="predicted"/>
<dbReference type="Gene3D" id="3.80.10.10">
    <property type="entry name" value="Ribonuclease Inhibitor"/>
    <property type="match status" value="1"/>
</dbReference>
<name>A0A816LPM5_9BILA</name>
<feature type="domain" description="F-box" evidence="1">
    <location>
        <begin position="97"/>
        <end position="135"/>
    </location>
</feature>
<evidence type="ECO:0000313" key="2">
    <source>
        <dbReference type="EMBL" id="CAF1953271.1"/>
    </source>
</evidence>
<protein>
    <recommendedName>
        <fullName evidence="1">F-box domain-containing protein</fullName>
    </recommendedName>
</protein>
<gene>
    <name evidence="2" type="ORF">MBJ925_LOCUS5985</name>
</gene>
<organism evidence="2 3">
    <name type="scientific">Rotaria magnacalcarata</name>
    <dbReference type="NCBI Taxonomy" id="392030"/>
    <lineage>
        <taxon>Eukaryota</taxon>
        <taxon>Metazoa</taxon>
        <taxon>Spiralia</taxon>
        <taxon>Gnathifera</taxon>
        <taxon>Rotifera</taxon>
        <taxon>Eurotatoria</taxon>
        <taxon>Bdelloidea</taxon>
        <taxon>Philodinida</taxon>
        <taxon>Philodinidae</taxon>
        <taxon>Rotaria</taxon>
    </lineage>
</organism>
<accession>A0A816LPM5</accession>
<dbReference type="Proteomes" id="UP000663824">
    <property type="component" value="Unassembled WGS sequence"/>
</dbReference>
<evidence type="ECO:0000313" key="3">
    <source>
        <dbReference type="Proteomes" id="UP000663824"/>
    </source>
</evidence>
<reference evidence="2" key="1">
    <citation type="submission" date="2021-02" db="EMBL/GenBank/DDBJ databases">
        <authorList>
            <person name="Nowell W R."/>
        </authorList>
    </citation>
    <scope>NUCLEOTIDE SEQUENCE</scope>
</reference>
<dbReference type="EMBL" id="CAJNRE010001688">
    <property type="protein sequence ID" value="CAF1953271.1"/>
    <property type="molecule type" value="Genomic_DNA"/>
</dbReference>
<comment type="caution">
    <text evidence="2">The sequence shown here is derived from an EMBL/GenBank/DDBJ whole genome shotgun (WGS) entry which is preliminary data.</text>
</comment>
<dbReference type="InterPro" id="IPR001810">
    <property type="entry name" value="F-box_dom"/>
</dbReference>
<dbReference type="InterPro" id="IPR032675">
    <property type="entry name" value="LRR_dom_sf"/>
</dbReference>